<sequence length="249" mass="27124">MNTEIDVRVSVDLHPQIIDNLDGVDADTSTFVSGAVECFDAAYKFIGAVHDMRNAAFADPTLTPEAALLKTDDYANSKLTAVTKMLDGTSKRFTTTINALQKDLTAGVKEEGSKMVSGEIRAHIKAAGPDRIKLLEQALVDKDTEVLSAVCGASPMLSAITKEMHQFFTLRYNELVKPETAKRLKALIAARDHIDNRGPLVLREMLKAVGTVPVIQKDKAGISRIVGHVKAHEVRAKRNASAEVYRKLA</sequence>
<comment type="caution">
    <text evidence="1">The sequence shown here is derived from an EMBL/GenBank/DDBJ whole genome shotgun (WGS) entry which is preliminary data.</text>
</comment>
<proteinExistence type="predicted"/>
<dbReference type="EMBL" id="QGGV01000009">
    <property type="protein sequence ID" value="PWK54976.1"/>
    <property type="molecule type" value="Genomic_DNA"/>
</dbReference>
<evidence type="ECO:0000313" key="1">
    <source>
        <dbReference type="EMBL" id="PWK54976.1"/>
    </source>
</evidence>
<name>A0A316G4Y1_9RHOB</name>
<accession>A0A316G4Y1</accession>
<evidence type="ECO:0000313" key="2">
    <source>
        <dbReference type="Proteomes" id="UP000245390"/>
    </source>
</evidence>
<dbReference type="RefSeq" id="WP_109760384.1">
    <property type="nucleotide sequence ID" value="NZ_CP034588.1"/>
</dbReference>
<dbReference type="OrthoDB" id="9152855at2"/>
<protein>
    <submittedName>
        <fullName evidence="1">Uncharacterized protein</fullName>
    </submittedName>
</protein>
<dbReference type="KEGG" id="salo:EF888_19975"/>
<dbReference type="AlphaFoldDB" id="A0A316G4Y1"/>
<keyword evidence="2" id="KW-1185">Reference proteome</keyword>
<organism evidence="1 2">
    <name type="scientific">Silicimonas algicola</name>
    <dbReference type="NCBI Taxonomy" id="1826607"/>
    <lineage>
        <taxon>Bacteria</taxon>
        <taxon>Pseudomonadati</taxon>
        <taxon>Pseudomonadota</taxon>
        <taxon>Alphaproteobacteria</taxon>
        <taxon>Rhodobacterales</taxon>
        <taxon>Paracoccaceae</taxon>
    </lineage>
</organism>
<reference evidence="1 2" key="1">
    <citation type="submission" date="2018-05" db="EMBL/GenBank/DDBJ databases">
        <title>Genomic Encyclopedia of Type Strains, Phase IV (KMG-IV): sequencing the most valuable type-strain genomes for metagenomic binning, comparative biology and taxonomic classification.</title>
        <authorList>
            <person name="Goeker M."/>
        </authorList>
    </citation>
    <scope>NUCLEOTIDE SEQUENCE [LARGE SCALE GENOMIC DNA]</scope>
    <source>
        <strain evidence="1 2">DSM 103371</strain>
    </source>
</reference>
<gene>
    <name evidence="1" type="ORF">C8D95_10963</name>
</gene>
<dbReference type="Proteomes" id="UP000245390">
    <property type="component" value="Unassembled WGS sequence"/>
</dbReference>